<dbReference type="AlphaFoldDB" id="A0A4P9ZDK9"/>
<sequence>MKHRYRHQQLLKWRHERQMERVLFSLIFSNLPPRKRVLAARNAGPHISGAPLDEKPHIQQRNLLLFSLSDLPPGTKIVRAEPGMELPENAIPVAISSSRMITLENKSPEFFGKTTGVWNGSLGFGQLAACRSGASAVNDSLGAETASRAFGAYYENLKSGFCLSLWVPCYQDAPMYEPADQGSYVPGVPSGSFSPHASFPGAERFAATGNFPQGAECAPGYDGSEKQLHSPHMAPSAPGSREYAYSYKYTPFFEKYIRSPRQVTPGSELSLCSNSSCEIQIQLPEPSCPVQKQCITPDPLLRDCRPALYDALDVDLLTWRAIIEHALAEMHGLMGQARHYDILVKQMRRPALSVVCRIERADLKFFVTSLAGFGFRLSDFLGCEFDVGASVAVVDDAFHLGLLAAPQLVNTE</sequence>
<gene>
    <name evidence="2" type="ORF">METBISCDRAFT_26964</name>
</gene>
<protein>
    <recommendedName>
        <fullName evidence="1">Ribonucleases P/MRP subunit Pop8-like domain-containing protein</fullName>
    </recommendedName>
</protein>
<keyword evidence="3" id="KW-1185">Reference proteome</keyword>
<proteinExistence type="predicted"/>
<dbReference type="Pfam" id="PF20976">
    <property type="entry name" value="Pop8"/>
    <property type="match status" value="1"/>
</dbReference>
<name>A0A4P9ZDK9_9ASCO</name>
<organism evidence="2 3">
    <name type="scientific">Metschnikowia bicuspidata</name>
    <dbReference type="NCBI Taxonomy" id="27322"/>
    <lineage>
        <taxon>Eukaryota</taxon>
        <taxon>Fungi</taxon>
        <taxon>Dikarya</taxon>
        <taxon>Ascomycota</taxon>
        <taxon>Saccharomycotina</taxon>
        <taxon>Pichiomycetes</taxon>
        <taxon>Metschnikowiaceae</taxon>
        <taxon>Metschnikowia</taxon>
    </lineage>
</organism>
<dbReference type="InterPro" id="IPR049128">
    <property type="entry name" value="Pop8-like_dom"/>
</dbReference>
<dbReference type="EMBL" id="ML004448">
    <property type="protein sequence ID" value="RKP31034.1"/>
    <property type="molecule type" value="Genomic_DNA"/>
</dbReference>
<reference evidence="3" key="1">
    <citation type="journal article" date="2018" name="Nat. Microbiol.">
        <title>Leveraging single-cell genomics to expand the fungal tree of life.</title>
        <authorList>
            <person name="Ahrendt S.R."/>
            <person name="Quandt C.A."/>
            <person name="Ciobanu D."/>
            <person name="Clum A."/>
            <person name="Salamov A."/>
            <person name="Andreopoulos B."/>
            <person name="Cheng J.F."/>
            <person name="Woyke T."/>
            <person name="Pelin A."/>
            <person name="Henrissat B."/>
            <person name="Reynolds N.K."/>
            <person name="Benny G.L."/>
            <person name="Smith M.E."/>
            <person name="James T.Y."/>
            <person name="Grigoriev I.V."/>
        </authorList>
    </citation>
    <scope>NUCLEOTIDE SEQUENCE [LARGE SCALE GENOMIC DNA]</scope>
    <source>
        <strain evidence="3">Baker2002</strain>
    </source>
</reference>
<dbReference type="Proteomes" id="UP000268321">
    <property type="component" value="Unassembled WGS sequence"/>
</dbReference>
<evidence type="ECO:0000313" key="3">
    <source>
        <dbReference type="Proteomes" id="UP000268321"/>
    </source>
</evidence>
<dbReference type="OrthoDB" id="4077720at2759"/>
<evidence type="ECO:0000313" key="2">
    <source>
        <dbReference type="EMBL" id="RKP31034.1"/>
    </source>
</evidence>
<evidence type="ECO:0000259" key="1">
    <source>
        <dbReference type="Pfam" id="PF20976"/>
    </source>
</evidence>
<feature type="domain" description="Ribonucleases P/MRP subunit Pop8-like" evidence="1">
    <location>
        <begin position="313"/>
        <end position="373"/>
    </location>
</feature>
<accession>A0A4P9ZDK9</accession>